<evidence type="ECO:0008006" key="3">
    <source>
        <dbReference type="Google" id="ProtNLM"/>
    </source>
</evidence>
<dbReference type="AlphaFoldDB" id="A0AAX4H4E3"/>
<gene>
    <name evidence="1" type="ORF">PUMCH_000285</name>
</gene>
<sequence length="160" mass="17672">MQDHILQPISLHHYCYCHKYIKSICRHDIVEYHNHYKYNNIMSDAGRKSFTDKVSETVTPDSQKSTFEKASESVTNTVDGFVGKNTPDSQKSFGQTVADNAKQGHDDAKDAVNKNEATFAETASEYVEAAKEQVANAAQYVSSVVTGATEGAKTASEEKK</sequence>
<dbReference type="GeneID" id="88171354"/>
<dbReference type="Gene3D" id="6.10.280.100">
    <property type="match status" value="1"/>
</dbReference>
<proteinExistence type="predicted"/>
<dbReference type="Proteomes" id="UP001338582">
    <property type="component" value="Chromosome 1"/>
</dbReference>
<reference evidence="1 2" key="1">
    <citation type="submission" date="2023-10" db="EMBL/GenBank/DDBJ databases">
        <title>Draft Genome Sequence of Candida saopaulonensis from a very Premature Infant with Sepsis.</title>
        <authorList>
            <person name="Ning Y."/>
            <person name="Dai R."/>
            <person name="Xiao M."/>
            <person name="Xu Y."/>
            <person name="Yan Q."/>
            <person name="Zhang L."/>
        </authorList>
    </citation>
    <scope>NUCLEOTIDE SEQUENCE [LARGE SCALE GENOMIC DNA]</scope>
    <source>
        <strain evidence="1 2">19XY460</strain>
    </source>
</reference>
<dbReference type="InterPro" id="IPR007250">
    <property type="entry name" value="HSP9_HSP12"/>
</dbReference>
<dbReference type="RefSeq" id="XP_062875448.1">
    <property type="nucleotide sequence ID" value="XM_063019378.1"/>
</dbReference>
<name>A0AAX4H4E3_9ASCO</name>
<organism evidence="1 2">
    <name type="scientific">Australozyma saopauloensis</name>
    <dbReference type="NCBI Taxonomy" id="291208"/>
    <lineage>
        <taxon>Eukaryota</taxon>
        <taxon>Fungi</taxon>
        <taxon>Dikarya</taxon>
        <taxon>Ascomycota</taxon>
        <taxon>Saccharomycotina</taxon>
        <taxon>Pichiomycetes</taxon>
        <taxon>Metschnikowiaceae</taxon>
        <taxon>Australozyma</taxon>
    </lineage>
</organism>
<keyword evidence="2" id="KW-1185">Reference proteome</keyword>
<evidence type="ECO:0000313" key="2">
    <source>
        <dbReference type="Proteomes" id="UP001338582"/>
    </source>
</evidence>
<dbReference type="EMBL" id="CP138894">
    <property type="protein sequence ID" value="WPK23061.1"/>
    <property type="molecule type" value="Genomic_DNA"/>
</dbReference>
<dbReference type="KEGG" id="asau:88171354"/>
<evidence type="ECO:0000313" key="1">
    <source>
        <dbReference type="EMBL" id="WPK23061.1"/>
    </source>
</evidence>
<accession>A0AAX4H4E3</accession>
<protein>
    <recommendedName>
        <fullName evidence="3">12 kDa heat shock protein</fullName>
    </recommendedName>
</protein>
<dbReference type="Pfam" id="PF04119">
    <property type="entry name" value="HSP9_HSP12"/>
    <property type="match status" value="1"/>
</dbReference>